<dbReference type="Gene3D" id="3.90.180.10">
    <property type="entry name" value="Medium-chain alcohol dehydrogenases, catalytic domain"/>
    <property type="match status" value="1"/>
</dbReference>
<dbReference type="SMART" id="SM00829">
    <property type="entry name" value="PKS_ER"/>
    <property type="match status" value="1"/>
</dbReference>
<dbReference type="CDD" id="cd08288">
    <property type="entry name" value="MDR_yhdh"/>
    <property type="match status" value="1"/>
</dbReference>
<reference evidence="2" key="1">
    <citation type="submission" date="2014-03" db="EMBL/GenBank/DDBJ databases">
        <authorList>
            <person name="Huang T.-W."/>
            <person name="Lai J.-F."/>
            <person name="Liao T.-L."/>
            <person name="Lin A.-C."/>
            <person name="Chen Y.-T."/>
            <person name="Tsai S.-F."/>
            <person name="Lauderdale T.-L."/>
        </authorList>
    </citation>
    <scope>NUCLEOTIDE SEQUENCE</scope>
    <source>
        <strain evidence="2">MS32</strain>
        <plasmid evidence="2">pMS32-1</plasmid>
    </source>
</reference>
<keyword evidence="2" id="KW-0614">Plasmid</keyword>
<dbReference type="NCBIfam" id="TIGR02823">
    <property type="entry name" value="oxido_YhdH"/>
    <property type="match status" value="1"/>
</dbReference>
<dbReference type="RefSeq" id="WP_000276416.1">
    <property type="nucleotide sequence ID" value="NC_025173.1"/>
</dbReference>
<dbReference type="InterPro" id="IPR011032">
    <property type="entry name" value="GroES-like_sf"/>
</dbReference>
<dbReference type="AlphaFoldDB" id="A0A075MD65"/>
<dbReference type="InterPro" id="IPR036291">
    <property type="entry name" value="NAD(P)-bd_dom_sf"/>
</dbReference>
<accession>A0A075MD65</accession>
<geneLocation type="plasmid" evidence="2">
    <name>pMS32-1</name>
</geneLocation>
<dbReference type="SUPFAM" id="SSF50129">
    <property type="entry name" value="GroES-like"/>
    <property type="match status" value="1"/>
</dbReference>
<feature type="domain" description="Enoyl reductase (ER)" evidence="1">
    <location>
        <begin position="13"/>
        <end position="323"/>
    </location>
</feature>
<dbReference type="GO" id="GO:0043957">
    <property type="term" value="F:acryloyl-CoA reductase (NADPH) activity"/>
    <property type="evidence" value="ECO:0007669"/>
    <property type="project" value="TreeGrafter"/>
</dbReference>
<dbReference type="InterPro" id="IPR014188">
    <property type="entry name" value="Acrylyl-CoA_reductase_AcuI"/>
</dbReference>
<dbReference type="Pfam" id="PF08240">
    <property type="entry name" value="ADH_N"/>
    <property type="match status" value="1"/>
</dbReference>
<dbReference type="InterPro" id="IPR013149">
    <property type="entry name" value="ADH-like_C"/>
</dbReference>
<evidence type="ECO:0000259" key="1">
    <source>
        <dbReference type="SMART" id="SM00829"/>
    </source>
</evidence>
<dbReference type="InterPro" id="IPR051397">
    <property type="entry name" value="Zn-ADH-like_protein"/>
</dbReference>
<protein>
    <submittedName>
        <fullName evidence="2">YhdH</fullName>
    </submittedName>
</protein>
<dbReference type="InterPro" id="IPR013154">
    <property type="entry name" value="ADH-like_N"/>
</dbReference>
<proteinExistence type="predicted"/>
<evidence type="ECO:0000313" key="2">
    <source>
        <dbReference type="EMBL" id="AIF77101.1"/>
    </source>
</evidence>
<dbReference type="Pfam" id="PF00107">
    <property type="entry name" value="ADH_zinc_N"/>
    <property type="match status" value="1"/>
</dbReference>
<dbReference type="EMBL" id="KJ616405">
    <property type="protein sequence ID" value="AIF77101.1"/>
    <property type="molecule type" value="Genomic_DNA"/>
</dbReference>
<dbReference type="PANTHER" id="PTHR43677">
    <property type="entry name" value="SHORT-CHAIN DEHYDROGENASE/REDUCTASE"/>
    <property type="match status" value="1"/>
</dbReference>
<dbReference type="PANTHER" id="PTHR43677:SF1">
    <property type="entry name" value="ACRYLYL-COA REDUCTASE ACUI-RELATED"/>
    <property type="match status" value="1"/>
</dbReference>
<dbReference type="InterPro" id="IPR020843">
    <property type="entry name" value="ER"/>
</dbReference>
<name>A0A075MD65_ACIPI</name>
<dbReference type="SUPFAM" id="SSF51735">
    <property type="entry name" value="NAD(P)-binding Rossmann-fold domains"/>
    <property type="match status" value="1"/>
</dbReference>
<sequence length="325" mass="34958">MYKGIVITKDEAGYTSKITEIASKPLQEGEVRVEVKYSTLNYKDALAITGRSPVVRSFPLTPGIDFSGVVIESKHPAWKERDEVLLNGWGVGEKYFGGLAEQVTVSGDWLIQKPSAFSFKDTMVIGTAGYTAMLCVMALQKHGIKPSDGKILVTGANGGVGSISIIILNHLGYEITASTGRPQESEYLTYLGASEIIDRIELSSSGKPLNKEVWAGVIDTVGSHTLANACASTKYRGAVAACGLAGGMDFPATVAPFILRGITLYGIDSVMAPIELRKEAWERLATELDQTKLETVTTEIQLTDALNISNEILDGKIRGRVVVQI</sequence>
<accession>K9CNY7</accession>
<dbReference type="Gene3D" id="3.40.50.720">
    <property type="entry name" value="NAD(P)-binding Rossmann-like Domain"/>
    <property type="match status" value="1"/>
</dbReference>
<organism evidence="2">
    <name type="scientific">Acinetobacter pittii</name>
    <name type="common">Acinetobacter genomosp. 3</name>
    <dbReference type="NCBI Taxonomy" id="48296"/>
    <lineage>
        <taxon>Bacteria</taxon>
        <taxon>Pseudomonadati</taxon>
        <taxon>Pseudomonadota</taxon>
        <taxon>Gammaproteobacteria</taxon>
        <taxon>Moraxellales</taxon>
        <taxon>Moraxellaceae</taxon>
        <taxon>Acinetobacter</taxon>
        <taxon>Acinetobacter calcoaceticus/baumannii complex</taxon>
    </lineage>
</organism>